<evidence type="ECO:0000256" key="1">
    <source>
        <dbReference type="SAM" id="Phobius"/>
    </source>
</evidence>
<gene>
    <name evidence="2" type="ORF">KIM322_05650</name>
</gene>
<feature type="transmembrane region" description="Helical" evidence="1">
    <location>
        <begin position="33"/>
        <end position="53"/>
    </location>
</feature>
<keyword evidence="1" id="KW-1133">Transmembrane helix</keyword>
<keyword evidence="1" id="KW-0812">Transmembrane</keyword>
<organism evidence="2 3">
    <name type="scientific">Lactobacillus xylocopicola</name>
    <dbReference type="NCBI Taxonomy" id="2976676"/>
    <lineage>
        <taxon>Bacteria</taxon>
        <taxon>Bacillati</taxon>
        <taxon>Bacillota</taxon>
        <taxon>Bacilli</taxon>
        <taxon>Lactobacillales</taxon>
        <taxon>Lactobacillaceae</taxon>
        <taxon>Lactobacillus</taxon>
    </lineage>
</organism>
<name>A0ABN6SJG3_9LACO</name>
<protein>
    <submittedName>
        <fullName evidence="2">Uncharacterized protein</fullName>
    </submittedName>
</protein>
<dbReference type="Proteomes" id="UP001321741">
    <property type="component" value="Chromosome"/>
</dbReference>
<sequence>MGFDIMMICLVVGIICLVLVYKKNFSKISKDIILGLGIFFVAVAIFLATPWGSGIAHHVYDSLYAQGLFK</sequence>
<evidence type="ECO:0000313" key="2">
    <source>
        <dbReference type="EMBL" id="BDR60304.1"/>
    </source>
</evidence>
<accession>A0ABN6SJG3</accession>
<evidence type="ECO:0000313" key="3">
    <source>
        <dbReference type="Proteomes" id="UP001321741"/>
    </source>
</evidence>
<keyword evidence="3" id="KW-1185">Reference proteome</keyword>
<feature type="transmembrane region" description="Helical" evidence="1">
    <location>
        <begin position="5"/>
        <end position="21"/>
    </location>
</feature>
<proteinExistence type="predicted"/>
<dbReference type="RefSeq" id="WP_317638012.1">
    <property type="nucleotide sequence ID" value="NZ_AP026803.1"/>
</dbReference>
<dbReference type="EMBL" id="AP026803">
    <property type="protein sequence ID" value="BDR60304.1"/>
    <property type="molecule type" value="Genomic_DNA"/>
</dbReference>
<reference evidence="2 3" key="1">
    <citation type="journal article" date="2023" name="Microbiol. Spectr.">
        <title>Symbiosis of Carpenter Bees with Uncharacterized Lactic Acid Bacteria Showing NAD Auxotrophy.</title>
        <authorList>
            <person name="Kawasaki S."/>
            <person name="Ozawa K."/>
            <person name="Mori T."/>
            <person name="Yamamoto A."/>
            <person name="Ito M."/>
            <person name="Ohkuma M."/>
            <person name="Sakamoto M."/>
            <person name="Matsutani M."/>
        </authorList>
    </citation>
    <scope>NUCLEOTIDE SEQUENCE [LARGE SCALE GENOMIC DNA]</scope>
    <source>
        <strain evidence="2 3">Kim32-2</strain>
    </source>
</reference>
<keyword evidence="1" id="KW-0472">Membrane</keyword>